<protein>
    <submittedName>
        <fullName evidence="3">CheY-like chemotaxis protein</fullName>
    </submittedName>
</protein>
<dbReference type="SUPFAM" id="SSF52172">
    <property type="entry name" value="CheY-like"/>
    <property type="match status" value="1"/>
</dbReference>
<comment type="caution">
    <text evidence="3">The sequence shown here is derived from an EMBL/GenBank/DDBJ whole genome shotgun (WGS) entry which is preliminary data.</text>
</comment>
<sequence length="146" mass="16208">MNKLSSILLVDDDKTTNFLNELMLKKMDVADRLLVALNGREALEMLREHCASGTPTCPVLIFLDINMPVMNGFEFLDSYSQLPWMQHQTTIIVMLTTSLHSRDLHRAEQLPVAGFVSKPLTAEKVEAILRQHFPASAARSSSGGPA</sequence>
<feature type="modified residue" description="4-aspartylphosphate" evidence="1">
    <location>
        <position position="64"/>
    </location>
</feature>
<dbReference type="AlphaFoldDB" id="A0A7W9SXS9"/>
<dbReference type="InterPro" id="IPR011006">
    <property type="entry name" value="CheY-like_superfamily"/>
</dbReference>
<evidence type="ECO:0000313" key="4">
    <source>
        <dbReference type="Proteomes" id="UP000532746"/>
    </source>
</evidence>
<dbReference type="PROSITE" id="PS50110">
    <property type="entry name" value="RESPONSE_REGULATORY"/>
    <property type="match status" value="1"/>
</dbReference>
<dbReference type="InterPro" id="IPR052893">
    <property type="entry name" value="TCS_response_regulator"/>
</dbReference>
<dbReference type="EMBL" id="JACHGG010000001">
    <property type="protein sequence ID" value="MBB6057887.1"/>
    <property type="molecule type" value="Genomic_DNA"/>
</dbReference>
<accession>A0A7W9SXS9</accession>
<evidence type="ECO:0000313" key="3">
    <source>
        <dbReference type="EMBL" id="MBB6057887.1"/>
    </source>
</evidence>
<dbReference type="Pfam" id="PF00072">
    <property type="entry name" value="Response_reg"/>
    <property type="match status" value="1"/>
</dbReference>
<keyword evidence="4" id="KW-1185">Reference proteome</keyword>
<gene>
    <name evidence="3" type="ORF">HNQ93_000717</name>
</gene>
<dbReference type="Gene3D" id="3.40.50.2300">
    <property type="match status" value="1"/>
</dbReference>
<dbReference type="SMART" id="SM00448">
    <property type="entry name" value="REC"/>
    <property type="match status" value="1"/>
</dbReference>
<reference evidence="3 4" key="1">
    <citation type="submission" date="2020-08" db="EMBL/GenBank/DDBJ databases">
        <title>Genomic Encyclopedia of Type Strains, Phase IV (KMG-IV): sequencing the most valuable type-strain genomes for metagenomic binning, comparative biology and taxonomic classification.</title>
        <authorList>
            <person name="Goeker M."/>
        </authorList>
    </citation>
    <scope>NUCLEOTIDE SEQUENCE [LARGE SCALE GENOMIC DNA]</scope>
    <source>
        <strain evidence="3 4">DSM 26718</strain>
    </source>
</reference>
<name>A0A7W9SXS9_9BACT</name>
<dbReference type="PANTHER" id="PTHR44520:SF2">
    <property type="entry name" value="RESPONSE REGULATOR RCP1"/>
    <property type="match status" value="1"/>
</dbReference>
<dbReference type="GO" id="GO:0000160">
    <property type="term" value="P:phosphorelay signal transduction system"/>
    <property type="evidence" value="ECO:0007669"/>
    <property type="project" value="InterPro"/>
</dbReference>
<keyword evidence="1" id="KW-0597">Phosphoprotein</keyword>
<dbReference type="Proteomes" id="UP000532746">
    <property type="component" value="Unassembled WGS sequence"/>
</dbReference>
<dbReference type="InterPro" id="IPR001789">
    <property type="entry name" value="Sig_transdc_resp-reg_receiver"/>
</dbReference>
<dbReference type="PANTHER" id="PTHR44520">
    <property type="entry name" value="RESPONSE REGULATOR RCP1-RELATED"/>
    <property type="match status" value="1"/>
</dbReference>
<dbReference type="RefSeq" id="WP_183401924.1">
    <property type="nucleotide sequence ID" value="NZ_JACHGG010000001.1"/>
</dbReference>
<feature type="domain" description="Response regulatory" evidence="2">
    <location>
        <begin position="6"/>
        <end position="133"/>
    </location>
</feature>
<evidence type="ECO:0000256" key="1">
    <source>
        <dbReference type="PROSITE-ProRule" id="PRU00169"/>
    </source>
</evidence>
<organism evidence="3 4">
    <name type="scientific">Hymenobacter luteus</name>
    <dbReference type="NCBI Taxonomy" id="1411122"/>
    <lineage>
        <taxon>Bacteria</taxon>
        <taxon>Pseudomonadati</taxon>
        <taxon>Bacteroidota</taxon>
        <taxon>Cytophagia</taxon>
        <taxon>Cytophagales</taxon>
        <taxon>Hymenobacteraceae</taxon>
        <taxon>Hymenobacter</taxon>
    </lineage>
</organism>
<evidence type="ECO:0000259" key="2">
    <source>
        <dbReference type="PROSITE" id="PS50110"/>
    </source>
</evidence>
<proteinExistence type="predicted"/>